<dbReference type="InterPro" id="IPR023395">
    <property type="entry name" value="MCP_dom_sf"/>
</dbReference>
<feature type="repeat" description="Solcar" evidence="8">
    <location>
        <begin position="12"/>
        <end position="53"/>
    </location>
</feature>
<evidence type="ECO:0000256" key="8">
    <source>
        <dbReference type="PROSITE-ProRule" id="PRU00282"/>
    </source>
</evidence>
<evidence type="ECO:0000256" key="6">
    <source>
        <dbReference type="ARBA" id="ARBA00023128"/>
    </source>
</evidence>
<dbReference type="PANTHER" id="PTHR45678">
    <property type="entry name" value="MITOCHONDRIAL 2-OXODICARBOXYLATE CARRIER 1-RELATED"/>
    <property type="match status" value="1"/>
</dbReference>
<organism evidence="11 12">
    <name type="scientific">Callosobruchus maculatus</name>
    <name type="common">Southern cowpea weevil</name>
    <name type="synonym">Pulse bruchid</name>
    <dbReference type="NCBI Taxonomy" id="64391"/>
    <lineage>
        <taxon>Eukaryota</taxon>
        <taxon>Metazoa</taxon>
        <taxon>Ecdysozoa</taxon>
        <taxon>Arthropoda</taxon>
        <taxon>Hexapoda</taxon>
        <taxon>Insecta</taxon>
        <taxon>Pterygota</taxon>
        <taxon>Neoptera</taxon>
        <taxon>Endopterygota</taxon>
        <taxon>Coleoptera</taxon>
        <taxon>Polyphaga</taxon>
        <taxon>Cucujiformia</taxon>
        <taxon>Chrysomeloidea</taxon>
        <taxon>Chrysomelidae</taxon>
        <taxon>Bruchinae</taxon>
        <taxon>Bruchini</taxon>
        <taxon>Callosobruchus</taxon>
    </lineage>
</organism>
<evidence type="ECO:0000256" key="1">
    <source>
        <dbReference type="ARBA" id="ARBA00004448"/>
    </source>
</evidence>
<dbReference type="EMBL" id="CAACVG010013091">
    <property type="protein sequence ID" value="VEN61233.1"/>
    <property type="molecule type" value="Genomic_DNA"/>
</dbReference>
<evidence type="ECO:0000256" key="5">
    <source>
        <dbReference type="ARBA" id="ARBA00022989"/>
    </source>
</evidence>
<keyword evidence="5 10" id="KW-1133">Transmembrane helix</keyword>
<evidence type="ECO:0000313" key="11">
    <source>
        <dbReference type="EMBL" id="VEN61233.1"/>
    </source>
</evidence>
<dbReference type="Proteomes" id="UP000410492">
    <property type="component" value="Unassembled WGS sequence"/>
</dbReference>
<accession>A0A653DM10</accession>
<reference evidence="11 12" key="1">
    <citation type="submission" date="2019-01" db="EMBL/GenBank/DDBJ databases">
        <authorList>
            <person name="Sayadi A."/>
        </authorList>
    </citation>
    <scope>NUCLEOTIDE SEQUENCE [LARGE SCALE GENOMIC DNA]</scope>
</reference>
<keyword evidence="12" id="KW-1185">Reference proteome</keyword>
<dbReference type="AlphaFoldDB" id="A0A653DM10"/>
<dbReference type="SUPFAM" id="SSF103506">
    <property type="entry name" value="Mitochondrial carrier"/>
    <property type="match status" value="1"/>
</dbReference>
<gene>
    <name evidence="11" type="ORF">CALMAC_LOCUS18696</name>
</gene>
<feature type="non-terminal residue" evidence="11">
    <location>
        <position position="53"/>
    </location>
</feature>
<feature type="transmembrane region" description="Helical" evidence="10">
    <location>
        <begin position="18"/>
        <end position="38"/>
    </location>
</feature>
<dbReference type="GO" id="GO:0005313">
    <property type="term" value="F:L-glutamate transmembrane transporter activity"/>
    <property type="evidence" value="ECO:0007669"/>
    <property type="project" value="TreeGrafter"/>
</dbReference>
<dbReference type="PANTHER" id="PTHR45678:SF5">
    <property type="entry name" value="AT03939P-RELATED"/>
    <property type="match status" value="1"/>
</dbReference>
<dbReference type="InterPro" id="IPR051028">
    <property type="entry name" value="Mito_Solute_Carrier"/>
</dbReference>
<evidence type="ECO:0000313" key="12">
    <source>
        <dbReference type="Proteomes" id="UP000410492"/>
    </source>
</evidence>
<keyword evidence="4" id="KW-0999">Mitochondrion inner membrane</keyword>
<proteinExistence type="inferred from homology"/>
<dbReference type="GO" id="GO:0005743">
    <property type="term" value="C:mitochondrial inner membrane"/>
    <property type="evidence" value="ECO:0007669"/>
    <property type="project" value="UniProtKB-SubCell"/>
</dbReference>
<dbReference type="GO" id="GO:0015183">
    <property type="term" value="F:L-aspartate transmembrane transporter activity"/>
    <property type="evidence" value="ECO:0007669"/>
    <property type="project" value="TreeGrafter"/>
</dbReference>
<comment type="subcellular location">
    <subcellularLocation>
        <location evidence="1">Mitochondrion inner membrane</location>
        <topology evidence="1">Multi-pass membrane protein</topology>
    </subcellularLocation>
</comment>
<evidence type="ECO:0000256" key="9">
    <source>
        <dbReference type="RuleBase" id="RU000488"/>
    </source>
</evidence>
<dbReference type="Pfam" id="PF00153">
    <property type="entry name" value="Mito_carr"/>
    <property type="match status" value="1"/>
</dbReference>
<evidence type="ECO:0000256" key="10">
    <source>
        <dbReference type="SAM" id="Phobius"/>
    </source>
</evidence>
<dbReference type="GO" id="GO:0043490">
    <property type="term" value="P:malate-aspartate shuttle"/>
    <property type="evidence" value="ECO:0007669"/>
    <property type="project" value="TreeGrafter"/>
</dbReference>
<protein>
    <submittedName>
        <fullName evidence="11">Uncharacterized protein</fullName>
    </submittedName>
</protein>
<keyword evidence="6" id="KW-0496">Mitochondrion</keyword>
<evidence type="ECO:0000256" key="3">
    <source>
        <dbReference type="ARBA" id="ARBA00022692"/>
    </source>
</evidence>
<keyword evidence="9" id="KW-0813">Transport</keyword>
<evidence type="ECO:0000256" key="7">
    <source>
        <dbReference type="ARBA" id="ARBA00023136"/>
    </source>
</evidence>
<dbReference type="Gene3D" id="1.50.40.10">
    <property type="entry name" value="Mitochondrial carrier domain"/>
    <property type="match status" value="1"/>
</dbReference>
<name>A0A653DM10_CALMS</name>
<dbReference type="InterPro" id="IPR018108">
    <property type="entry name" value="MCP_transmembrane"/>
</dbReference>
<sequence>MADSNGRNEESFRMIPRIINGGIAGIAGVLCVFPLDLVKTRLQNQQEHAGVKE</sequence>
<evidence type="ECO:0000256" key="2">
    <source>
        <dbReference type="ARBA" id="ARBA00006375"/>
    </source>
</evidence>
<dbReference type="OrthoDB" id="6763839at2759"/>
<comment type="similarity">
    <text evidence="2 9">Belongs to the mitochondrial carrier (TC 2.A.29) family.</text>
</comment>
<keyword evidence="3 8" id="KW-0812">Transmembrane</keyword>
<dbReference type="PROSITE" id="PS50920">
    <property type="entry name" value="SOLCAR"/>
    <property type="match status" value="1"/>
</dbReference>
<keyword evidence="7 8" id="KW-0472">Membrane</keyword>
<evidence type="ECO:0000256" key="4">
    <source>
        <dbReference type="ARBA" id="ARBA00022792"/>
    </source>
</evidence>